<accession>A0A6C0I2U8</accession>
<sequence length="83" mass="9710">MSAVCPPHNDIDNMVQVKAILERISKENQQQEYTSILIKVNHYIETRCNHYIVTDTIDIDPDRSQAIHYCEICFKTFAENKQP</sequence>
<proteinExistence type="predicted"/>
<organism evidence="1">
    <name type="scientific">viral metagenome</name>
    <dbReference type="NCBI Taxonomy" id="1070528"/>
    <lineage>
        <taxon>unclassified sequences</taxon>
        <taxon>metagenomes</taxon>
        <taxon>organismal metagenomes</taxon>
    </lineage>
</organism>
<reference evidence="1" key="1">
    <citation type="journal article" date="2020" name="Nature">
        <title>Giant virus diversity and host interactions through global metagenomics.</title>
        <authorList>
            <person name="Schulz F."/>
            <person name="Roux S."/>
            <person name="Paez-Espino D."/>
            <person name="Jungbluth S."/>
            <person name="Walsh D.A."/>
            <person name="Denef V.J."/>
            <person name="McMahon K.D."/>
            <person name="Konstantinidis K.T."/>
            <person name="Eloe-Fadrosh E.A."/>
            <person name="Kyrpides N.C."/>
            <person name="Woyke T."/>
        </authorList>
    </citation>
    <scope>NUCLEOTIDE SEQUENCE</scope>
    <source>
        <strain evidence="1">GVMAG-M-3300023184-190</strain>
    </source>
</reference>
<dbReference type="EMBL" id="MN740085">
    <property type="protein sequence ID" value="QHT87214.1"/>
    <property type="molecule type" value="Genomic_DNA"/>
</dbReference>
<dbReference type="AlphaFoldDB" id="A0A6C0I2U8"/>
<protein>
    <submittedName>
        <fullName evidence="1">Uncharacterized protein</fullName>
    </submittedName>
</protein>
<evidence type="ECO:0000313" key="1">
    <source>
        <dbReference type="EMBL" id="QHT87214.1"/>
    </source>
</evidence>
<name>A0A6C0I2U8_9ZZZZ</name>